<protein>
    <submittedName>
        <fullName evidence="1">Uncharacterized protein</fullName>
    </submittedName>
</protein>
<reference evidence="2" key="1">
    <citation type="journal article" date="2024" name="Proc. Natl. Acad. Sci. U.S.A.">
        <title>Extraordinary preservation of gene collinearity over three hundred million years revealed in homosporous lycophytes.</title>
        <authorList>
            <person name="Li C."/>
            <person name="Wickell D."/>
            <person name="Kuo L.Y."/>
            <person name="Chen X."/>
            <person name="Nie B."/>
            <person name="Liao X."/>
            <person name="Peng D."/>
            <person name="Ji J."/>
            <person name="Jenkins J."/>
            <person name="Williams M."/>
            <person name="Shu S."/>
            <person name="Plott C."/>
            <person name="Barry K."/>
            <person name="Rajasekar S."/>
            <person name="Grimwood J."/>
            <person name="Han X."/>
            <person name="Sun S."/>
            <person name="Hou Z."/>
            <person name="He W."/>
            <person name="Dai G."/>
            <person name="Sun C."/>
            <person name="Schmutz J."/>
            <person name="Leebens-Mack J.H."/>
            <person name="Li F.W."/>
            <person name="Wang L."/>
        </authorList>
    </citation>
    <scope>NUCLEOTIDE SEQUENCE [LARGE SCALE GENOMIC DNA]</scope>
    <source>
        <strain evidence="2">cv. PW_Plant_1</strain>
    </source>
</reference>
<evidence type="ECO:0000313" key="1">
    <source>
        <dbReference type="EMBL" id="KAJ7527525.1"/>
    </source>
</evidence>
<comment type="caution">
    <text evidence="1">The sequence shown here is derived from an EMBL/GenBank/DDBJ whole genome shotgun (WGS) entry which is preliminary data.</text>
</comment>
<sequence>MVSAKIVHLHWYMHDTPYSGPNSSSIAVTANNPNDFQAEVKNKLFGQIYVFDDPLTLSPSPKSASFGRAQGTYTYVSREEFVSYVSYTVSIRSGKYNGSTINILGGSQYLPVNKYAIAGGTGDFILARGILEEVVIDTFGQASATVSHHATVYLD</sequence>
<keyword evidence="2" id="KW-1185">Reference proteome</keyword>
<evidence type="ECO:0000313" key="2">
    <source>
        <dbReference type="Proteomes" id="UP001162992"/>
    </source>
</evidence>
<name>A0ACC2BCP6_DIPCM</name>
<dbReference type="Proteomes" id="UP001162992">
    <property type="component" value="Chromosome 16"/>
</dbReference>
<gene>
    <name evidence="1" type="ORF">O6H91_16G059500</name>
</gene>
<organism evidence="1 2">
    <name type="scientific">Diphasiastrum complanatum</name>
    <name type="common">Issler's clubmoss</name>
    <name type="synonym">Lycopodium complanatum</name>
    <dbReference type="NCBI Taxonomy" id="34168"/>
    <lineage>
        <taxon>Eukaryota</taxon>
        <taxon>Viridiplantae</taxon>
        <taxon>Streptophyta</taxon>
        <taxon>Embryophyta</taxon>
        <taxon>Tracheophyta</taxon>
        <taxon>Lycopodiopsida</taxon>
        <taxon>Lycopodiales</taxon>
        <taxon>Lycopodiaceae</taxon>
        <taxon>Lycopodioideae</taxon>
        <taxon>Diphasiastrum</taxon>
    </lineage>
</organism>
<accession>A0ACC2BCP6</accession>
<dbReference type="EMBL" id="CM055107">
    <property type="protein sequence ID" value="KAJ7527525.1"/>
    <property type="molecule type" value="Genomic_DNA"/>
</dbReference>
<proteinExistence type="predicted"/>